<accession>A0ABX9QI15</accession>
<name>A0ABX9QI15_9BACT</name>
<dbReference type="EMBL" id="RAWI01000149">
    <property type="protein sequence ID" value="RKI06499.1"/>
    <property type="molecule type" value="Genomic_DNA"/>
</dbReference>
<evidence type="ECO:0000313" key="2">
    <source>
        <dbReference type="Proteomes" id="UP000278907"/>
    </source>
</evidence>
<organism evidence="1 2">
    <name type="scientific">Corallococcus praedator</name>
    <dbReference type="NCBI Taxonomy" id="2316724"/>
    <lineage>
        <taxon>Bacteria</taxon>
        <taxon>Pseudomonadati</taxon>
        <taxon>Myxococcota</taxon>
        <taxon>Myxococcia</taxon>
        <taxon>Myxococcales</taxon>
        <taxon>Cystobacterineae</taxon>
        <taxon>Myxococcaceae</taxon>
        <taxon>Corallococcus</taxon>
    </lineage>
</organism>
<sequence length="198" mass="21609">MEPTPPAVGAAIKQATDFMREVYREVSRLFEDVDRVLKDSNSGWCSANFDNVFLQTQSLALENLEHRLPRAVGRLYAADSTVAVHHAAVEVHLSPPSGASEAWLVLAVASFKSALSHASAQAEYRNSDFAGLLLKSGTVADGTLHEFTPAEHPRVFPNAEHLRVGAWPLASMNSRDHLRKTLVETLLKAVPVDHPPAK</sequence>
<evidence type="ECO:0000313" key="1">
    <source>
        <dbReference type="EMBL" id="RKI06499.1"/>
    </source>
</evidence>
<comment type="caution">
    <text evidence="1">The sequence shown here is derived from an EMBL/GenBank/DDBJ whole genome shotgun (WGS) entry which is preliminary data.</text>
</comment>
<dbReference type="Proteomes" id="UP000278907">
    <property type="component" value="Unassembled WGS sequence"/>
</dbReference>
<reference evidence="1 2" key="1">
    <citation type="submission" date="2018-09" db="EMBL/GenBank/DDBJ databases">
        <authorList>
            <person name="Livingstone P.G."/>
            <person name="Whitworth D.E."/>
        </authorList>
    </citation>
    <scope>NUCLEOTIDE SEQUENCE [LARGE SCALE GENOMIC DNA]</scope>
    <source>
        <strain evidence="1 2">CA031B</strain>
    </source>
</reference>
<protein>
    <submittedName>
        <fullName evidence="1">Uncharacterized protein</fullName>
    </submittedName>
</protein>
<keyword evidence="2" id="KW-1185">Reference proteome</keyword>
<gene>
    <name evidence="1" type="ORF">D7Y13_20110</name>
</gene>
<dbReference type="RefSeq" id="WP_120583873.1">
    <property type="nucleotide sequence ID" value="NZ_RAWI01000149.1"/>
</dbReference>
<proteinExistence type="predicted"/>